<organism evidence="4 5">
    <name type="scientific">Paraperlucidibaca wandonensis</name>
    <dbReference type="NCBI Taxonomy" id="1268273"/>
    <lineage>
        <taxon>Bacteria</taxon>
        <taxon>Pseudomonadati</taxon>
        <taxon>Pseudomonadota</taxon>
        <taxon>Gammaproteobacteria</taxon>
        <taxon>Moraxellales</taxon>
        <taxon>Moraxellaceae</taxon>
        <taxon>Paraperlucidibaca</taxon>
    </lineage>
</organism>
<evidence type="ECO:0000256" key="2">
    <source>
        <dbReference type="SAM" id="SignalP"/>
    </source>
</evidence>
<protein>
    <submittedName>
        <fullName evidence="4">Transglycosylase SLT domain-containing protein</fullName>
    </submittedName>
</protein>
<dbReference type="PROSITE" id="PS51782">
    <property type="entry name" value="LYSM"/>
    <property type="match status" value="1"/>
</dbReference>
<dbReference type="RefSeq" id="WP_379069598.1">
    <property type="nucleotide sequence ID" value="NZ_JBHTIT010000001.1"/>
</dbReference>
<evidence type="ECO:0000313" key="5">
    <source>
        <dbReference type="Proteomes" id="UP001597044"/>
    </source>
</evidence>
<dbReference type="SMART" id="SM00257">
    <property type="entry name" value="LysM"/>
    <property type="match status" value="1"/>
</dbReference>
<sequence>MLISVDNLRNSRQPRVLLALLAALFLSACASAPVAKRSYPIIQKQRIVVPPQPMKPIAKNDVQPAAARVVVTPAPAPASILASAVVTEIASAPATTPVQAAASVSVSVIAKVPTAAAVISKPASSIKVDNDPALSAPTIILTRSTPAKASVATNQDLVQRLRRGFSMPTRYNSRIDAQFSRYSGQQKYIDELMAKASRFLFVAVAEAERRGLPTELALLPIIESAYDPAATSKSNAAGLWQFIPDTGRLYGLRQTNWVDARRDPLESTRAAYDYLAKLYGMFGDWELVLASYNAGPGTVSRALQANNARGLGDDYWSLKLSAEAMDYVPRFLAVVSMFKDPISAGVSIPAIPNRPYFRTVAAKGSLDLDTVSTLSGVPLDELRILNAALRRDQLAPDGPYLLHVPNYLDIASEHLLVQQSVASDVRVVNASGRPEAVVASVSTEIIRANYIDANSRTYQVRRGDSWFSIARRNQLSATQLAAANDEELSTILDIGRELSIPTPAAAAYQAHVFNSSTSTASREPVSLPRNNAATQVIQAGNRGL</sequence>
<comment type="caution">
    <text evidence="4">The sequence shown here is derived from an EMBL/GenBank/DDBJ whole genome shotgun (WGS) entry which is preliminary data.</text>
</comment>
<dbReference type="PANTHER" id="PTHR37423:SF2">
    <property type="entry name" value="MEMBRANE-BOUND LYTIC MUREIN TRANSGLYCOSYLASE C"/>
    <property type="match status" value="1"/>
</dbReference>
<dbReference type="Pfam" id="PF01464">
    <property type="entry name" value="SLT"/>
    <property type="match status" value="1"/>
</dbReference>
<dbReference type="PANTHER" id="PTHR37423">
    <property type="entry name" value="SOLUBLE LYTIC MUREIN TRANSGLYCOSYLASE-RELATED"/>
    <property type="match status" value="1"/>
</dbReference>
<feature type="chain" id="PRO_5046204086" evidence="2">
    <location>
        <begin position="33"/>
        <end position="544"/>
    </location>
</feature>
<evidence type="ECO:0000313" key="4">
    <source>
        <dbReference type="EMBL" id="MFD0949690.1"/>
    </source>
</evidence>
<dbReference type="Gene3D" id="3.10.350.10">
    <property type="entry name" value="LysM domain"/>
    <property type="match status" value="1"/>
</dbReference>
<dbReference type="SUPFAM" id="SSF53955">
    <property type="entry name" value="Lysozyme-like"/>
    <property type="match status" value="1"/>
</dbReference>
<dbReference type="CDD" id="cd00118">
    <property type="entry name" value="LysM"/>
    <property type="match status" value="1"/>
</dbReference>
<name>A0ABW3HGD7_9GAMM</name>
<keyword evidence="2" id="KW-0732">Signal</keyword>
<gene>
    <name evidence="4" type="ORF">ACFQ0F_04675</name>
</gene>
<dbReference type="InterPro" id="IPR036779">
    <property type="entry name" value="LysM_dom_sf"/>
</dbReference>
<dbReference type="EMBL" id="JBHTIT010000001">
    <property type="protein sequence ID" value="MFD0949690.1"/>
    <property type="molecule type" value="Genomic_DNA"/>
</dbReference>
<dbReference type="SUPFAM" id="SSF54106">
    <property type="entry name" value="LysM domain"/>
    <property type="match status" value="1"/>
</dbReference>
<dbReference type="Proteomes" id="UP001597044">
    <property type="component" value="Unassembled WGS sequence"/>
</dbReference>
<reference evidence="5" key="1">
    <citation type="journal article" date="2019" name="Int. J. Syst. Evol. Microbiol.">
        <title>The Global Catalogue of Microorganisms (GCM) 10K type strain sequencing project: providing services to taxonomists for standard genome sequencing and annotation.</title>
        <authorList>
            <consortium name="The Broad Institute Genomics Platform"/>
            <consortium name="The Broad Institute Genome Sequencing Center for Infectious Disease"/>
            <person name="Wu L."/>
            <person name="Ma J."/>
        </authorList>
    </citation>
    <scope>NUCLEOTIDE SEQUENCE [LARGE SCALE GENOMIC DNA]</scope>
    <source>
        <strain evidence="5">CCUG 63419</strain>
    </source>
</reference>
<comment type="similarity">
    <text evidence="1">Belongs to the transglycosylase Slt family.</text>
</comment>
<dbReference type="InterPro" id="IPR008258">
    <property type="entry name" value="Transglycosylase_SLT_dom_1"/>
</dbReference>
<keyword evidence="5" id="KW-1185">Reference proteome</keyword>
<dbReference type="CDD" id="cd16894">
    <property type="entry name" value="MltD-like"/>
    <property type="match status" value="1"/>
</dbReference>
<evidence type="ECO:0000259" key="3">
    <source>
        <dbReference type="PROSITE" id="PS51782"/>
    </source>
</evidence>
<feature type="signal peptide" evidence="2">
    <location>
        <begin position="1"/>
        <end position="32"/>
    </location>
</feature>
<dbReference type="PROSITE" id="PS00922">
    <property type="entry name" value="TRANSGLYCOSYLASE"/>
    <property type="match status" value="1"/>
</dbReference>
<dbReference type="Pfam" id="PF01476">
    <property type="entry name" value="LysM"/>
    <property type="match status" value="1"/>
</dbReference>
<proteinExistence type="inferred from homology"/>
<dbReference type="Gene3D" id="1.10.530.10">
    <property type="match status" value="1"/>
</dbReference>
<dbReference type="InterPro" id="IPR000189">
    <property type="entry name" value="Transglyc_AS"/>
</dbReference>
<accession>A0ABW3HGD7</accession>
<evidence type="ECO:0000256" key="1">
    <source>
        <dbReference type="ARBA" id="ARBA00007734"/>
    </source>
</evidence>
<dbReference type="InterPro" id="IPR023346">
    <property type="entry name" value="Lysozyme-like_dom_sf"/>
</dbReference>
<feature type="domain" description="LysM" evidence="3">
    <location>
        <begin position="456"/>
        <end position="500"/>
    </location>
</feature>
<dbReference type="InterPro" id="IPR018392">
    <property type="entry name" value="LysM"/>
</dbReference>